<keyword evidence="2" id="KW-1185">Reference proteome</keyword>
<evidence type="ECO:0008006" key="3">
    <source>
        <dbReference type="Google" id="ProtNLM"/>
    </source>
</evidence>
<gene>
    <name evidence="1" type="ORF">NITMOv2_0422</name>
</gene>
<dbReference type="KEGG" id="nmv:NITMOv2_0422"/>
<dbReference type="PATRIC" id="fig|42253.5.peg.411"/>
<accession>A0A0K2G7C5</accession>
<protein>
    <recommendedName>
        <fullName evidence="3">HicB-like antitoxin of toxin-antitoxin system domain-containing protein</fullName>
    </recommendedName>
</protein>
<dbReference type="InterPro" id="IPR035069">
    <property type="entry name" value="TTHA1013/TTHA0281-like"/>
</dbReference>
<dbReference type="SUPFAM" id="SSF143100">
    <property type="entry name" value="TTHA1013/TTHA0281-like"/>
    <property type="match status" value="1"/>
</dbReference>
<proteinExistence type="predicted"/>
<dbReference type="OrthoDB" id="5471925at2"/>
<dbReference type="STRING" id="42253.NITMOv2_0422"/>
<reference evidence="1 2" key="1">
    <citation type="journal article" date="2015" name="Proc. Natl. Acad. Sci. U.S.A.">
        <title>Expanded metabolic versatility of ubiquitous nitrite-oxidizing bacteria from the genus Nitrospira.</title>
        <authorList>
            <person name="Koch H."/>
            <person name="Lucker S."/>
            <person name="Albertsen M."/>
            <person name="Kitzinger K."/>
            <person name="Herbold C."/>
            <person name="Spieck E."/>
            <person name="Nielsen P.H."/>
            <person name="Wagner M."/>
            <person name="Daims H."/>
        </authorList>
    </citation>
    <scope>NUCLEOTIDE SEQUENCE [LARGE SCALE GENOMIC DNA]</scope>
    <source>
        <strain evidence="1 2">NSP M-1</strain>
    </source>
</reference>
<evidence type="ECO:0000313" key="2">
    <source>
        <dbReference type="Proteomes" id="UP000069205"/>
    </source>
</evidence>
<dbReference type="EMBL" id="CP011801">
    <property type="protein sequence ID" value="ALA56858.1"/>
    <property type="molecule type" value="Genomic_DNA"/>
</dbReference>
<dbReference type="RefSeq" id="WP_053378283.1">
    <property type="nucleotide sequence ID" value="NZ_CP011801.1"/>
</dbReference>
<sequence length="70" mass="7945">MEQNYTAVIKQDVGWWIGWIEEIPGVNCQERSREALIETLRVTLREALELNRQEALGGGRGNFEEASIAV</sequence>
<evidence type="ECO:0000313" key="1">
    <source>
        <dbReference type="EMBL" id="ALA56858.1"/>
    </source>
</evidence>
<dbReference type="Proteomes" id="UP000069205">
    <property type="component" value="Chromosome"/>
</dbReference>
<organism evidence="1 2">
    <name type="scientific">Nitrospira moscoviensis</name>
    <dbReference type="NCBI Taxonomy" id="42253"/>
    <lineage>
        <taxon>Bacteria</taxon>
        <taxon>Pseudomonadati</taxon>
        <taxon>Nitrospirota</taxon>
        <taxon>Nitrospiria</taxon>
        <taxon>Nitrospirales</taxon>
        <taxon>Nitrospiraceae</taxon>
        <taxon>Nitrospira</taxon>
    </lineage>
</organism>
<name>A0A0K2G7C5_NITMO</name>
<dbReference type="AlphaFoldDB" id="A0A0K2G7C5"/>